<accession>A0A8J6IRX2</accession>
<feature type="transmembrane region" description="Helical" evidence="1">
    <location>
        <begin position="49"/>
        <end position="71"/>
    </location>
</feature>
<reference evidence="3" key="2">
    <citation type="submission" date="2020-08" db="EMBL/GenBank/DDBJ databases">
        <authorList>
            <person name="Lai Q."/>
        </authorList>
    </citation>
    <scope>NUCLEOTIDE SEQUENCE</scope>
    <source>
        <strain evidence="3">S27-2</strain>
    </source>
</reference>
<comment type="caution">
    <text evidence="3">The sequence shown here is derived from an EMBL/GenBank/DDBJ whole genome shotgun (WGS) entry which is preliminary data.</text>
</comment>
<name>A0A8J6IRX2_9ALTE</name>
<keyword evidence="3" id="KW-0378">Hydrolase</keyword>
<proteinExistence type="predicted"/>
<feature type="domain" description="CAAX prenyl protease 2/Lysostaphin resistance protein A-like" evidence="2">
    <location>
        <begin position="142"/>
        <end position="245"/>
    </location>
</feature>
<keyword evidence="1" id="KW-0472">Membrane</keyword>
<dbReference type="EMBL" id="JACNEP010000007">
    <property type="protein sequence ID" value="MBC3766345.1"/>
    <property type="molecule type" value="Genomic_DNA"/>
</dbReference>
<dbReference type="InterPro" id="IPR003675">
    <property type="entry name" value="Rce1/LyrA-like_dom"/>
</dbReference>
<gene>
    <name evidence="3" type="ORF">H8B19_10670</name>
</gene>
<dbReference type="AlphaFoldDB" id="A0A8J6IRX2"/>
<feature type="transmembrane region" description="Helical" evidence="1">
    <location>
        <begin position="179"/>
        <end position="196"/>
    </location>
</feature>
<keyword evidence="1" id="KW-0812">Transmembrane</keyword>
<evidence type="ECO:0000259" key="2">
    <source>
        <dbReference type="Pfam" id="PF02517"/>
    </source>
</evidence>
<keyword evidence="3" id="KW-0645">Protease</keyword>
<dbReference type="GO" id="GO:0008237">
    <property type="term" value="F:metallopeptidase activity"/>
    <property type="evidence" value="ECO:0007669"/>
    <property type="project" value="UniProtKB-KW"/>
</dbReference>
<evidence type="ECO:0000256" key="1">
    <source>
        <dbReference type="SAM" id="Phobius"/>
    </source>
</evidence>
<sequence>MDVSSSHFESNQKVSFYKTASVIFILASAVQLLSLLASQNTAPVPLNQLVIQSLVFVTIVNLPATLAGLYLGRKIGLGAPDVETIIARPGALFRQITPNLIWAIKLGLVLGLMVLLIRYVNQSNMPANMPAYGFRGFWGGTIVSLGATAEEVWFRLGLMTVMCFGVLKVSGKTQLTPQIVWGVIIVSGMFFGAAHIPHLMSYSAATPFTIVGTVLGNTFVSMGYGYAYWKRGLLAAMFLHFFADITIHALPALF</sequence>
<dbReference type="RefSeq" id="WP_186506871.1">
    <property type="nucleotide sequence ID" value="NZ_JACNEP010000007.1"/>
</dbReference>
<feature type="transmembrane region" description="Helical" evidence="1">
    <location>
        <begin position="100"/>
        <end position="120"/>
    </location>
</feature>
<dbReference type="GO" id="GO:0080120">
    <property type="term" value="P:CAAX-box protein maturation"/>
    <property type="evidence" value="ECO:0007669"/>
    <property type="project" value="UniProtKB-ARBA"/>
</dbReference>
<organism evidence="3 4">
    <name type="scientific">Neptunicella marina</name>
    <dbReference type="NCBI Taxonomy" id="2125989"/>
    <lineage>
        <taxon>Bacteria</taxon>
        <taxon>Pseudomonadati</taxon>
        <taxon>Pseudomonadota</taxon>
        <taxon>Gammaproteobacteria</taxon>
        <taxon>Alteromonadales</taxon>
        <taxon>Alteromonadaceae</taxon>
        <taxon>Neptunicella</taxon>
    </lineage>
</organism>
<evidence type="ECO:0000313" key="3">
    <source>
        <dbReference type="EMBL" id="MBC3766345.1"/>
    </source>
</evidence>
<keyword evidence="1" id="KW-1133">Transmembrane helix</keyword>
<reference evidence="3" key="1">
    <citation type="journal article" date="2018" name="Int. J. Syst. Evol. Microbiol.">
        <title>Neptunicella marina gen. nov., sp. nov., isolated from surface seawater.</title>
        <authorList>
            <person name="Liu X."/>
            <person name="Lai Q."/>
            <person name="Du Y."/>
            <person name="Zhang X."/>
            <person name="Liu Z."/>
            <person name="Sun F."/>
            <person name="Shao Z."/>
        </authorList>
    </citation>
    <scope>NUCLEOTIDE SEQUENCE</scope>
    <source>
        <strain evidence="3">S27-2</strain>
    </source>
</reference>
<feature type="transmembrane region" description="Helical" evidence="1">
    <location>
        <begin position="202"/>
        <end position="220"/>
    </location>
</feature>
<dbReference type="GO" id="GO:0004175">
    <property type="term" value="F:endopeptidase activity"/>
    <property type="evidence" value="ECO:0007669"/>
    <property type="project" value="UniProtKB-ARBA"/>
</dbReference>
<keyword evidence="3" id="KW-0482">Metalloprotease</keyword>
<feature type="transmembrane region" description="Helical" evidence="1">
    <location>
        <begin position="16"/>
        <end position="37"/>
    </location>
</feature>
<protein>
    <submittedName>
        <fullName evidence="3">CPBP family intramembrane metalloprotease</fullName>
    </submittedName>
</protein>
<dbReference type="Proteomes" id="UP000601768">
    <property type="component" value="Unassembled WGS sequence"/>
</dbReference>
<evidence type="ECO:0000313" key="4">
    <source>
        <dbReference type="Proteomes" id="UP000601768"/>
    </source>
</evidence>
<dbReference type="Pfam" id="PF02517">
    <property type="entry name" value="Rce1-like"/>
    <property type="match status" value="1"/>
</dbReference>
<keyword evidence="4" id="KW-1185">Reference proteome</keyword>